<dbReference type="GO" id="GO:0008270">
    <property type="term" value="F:zinc ion binding"/>
    <property type="evidence" value="ECO:0007669"/>
    <property type="project" value="UniProtKB-UniRule"/>
</dbReference>
<evidence type="ECO:0000256" key="12">
    <source>
        <dbReference type="PROSITE-ProRule" id="PRU00546"/>
    </source>
</evidence>
<dbReference type="SMART" id="SM00271">
    <property type="entry name" value="DnaJ"/>
    <property type="match status" value="1"/>
</dbReference>
<feature type="binding site" evidence="11">
    <location>
        <position position="167"/>
    </location>
    <ligand>
        <name>Zn(2+)</name>
        <dbReference type="ChEBI" id="CHEBI:29105"/>
        <label>2</label>
    </ligand>
</feature>
<feature type="repeat" description="CXXCXGXG motif" evidence="11">
    <location>
        <begin position="150"/>
        <end position="157"/>
    </location>
</feature>
<dbReference type="NCBIfam" id="TIGR02349">
    <property type="entry name" value="DnaJ_bact"/>
    <property type="match status" value="1"/>
</dbReference>
<feature type="binding site" evidence="11">
    <location>
        <position position="153"/>
    </location>
    <ligand>
        <name>Zn(2+)</name>
        <dbReference type="ChEBI" id="CHEBI:29105"/>
        <label>1</label>
    </ligand>
</feature>
<dbReference type="Pfam" id="PF00226">
    <property type="entry name" value="DnaJ"/>
    <property type="match status" value="1"/>
</dbReference>
<evidence type="ECO:0000313" key="16">
    <source>
        <dbReference type="Proteomes" id="UP001056539"/>
    </source>
</evidence>
<comment type="similarity">
    <text evidence="9 11">Belongs to the DnaJ family.</text>
</comment>
<keyword evidence="3 11" id="KW-0677">Repeat</keyword>
<name>A0AAX3BBS6_9SPIR</name>
<dbReference type="SUPFAM" id="SSF49493">
    <property type="entry name" value="HSP40/DnaJ peptide-binding domain"/>
    <property type="match status" value="2"/>
</dbReference>
<dbReference type="PRINTS" id="PR00625">
    <property type="entry name" value="JDOMAIN"/>
</dbReference>
<dbReference type="Pfam" id="PF00684">
    <property type="entry name" value="DnaJ_CXXCXGXG"/>
    <property type="match status" value="1"/>
</dbReference>
<feature type="binding site" evidence="11">
    <location>
        <position position="170"/>
    </location>
    <ligand>
        <name>Zn(2+)</name>
        <dbReference type="ChEBI" id="CHEBI:29105"/>
        <label>2</label>
    </ligand>
</feature>
<reference evidence="15" key="1">
    <citation type="submission" date="2021-04" db="EMBL/GenBank/DDBJ databases">
        <authorList>
            <person name="Postec A."/>
        </authorList>
    </citation>
    <scope>NUCLEOTIDE SEQUENCE</scope>
    <source>
        <strain evidence="15">F1F22</strain>
    </source>
</reference>
<comment type="function">
    <text evidence="8 11">Participates actively in the response to hyperosmotic and heat shock by preventing the aggregation of stress-denatured proteins and by disaggregating proteins, also in an autonomous, DnaK-independent fashion. Unfolded proteins bind initially to DnaJ; upon interaction with the DnaJ-bound protein, DnaK hydrolyzes its bound ATP, resulting in the formation of a stable complex. GrpE releases ADP from DnaK; ATP binding to DnaK triggers the release of the substrate protein, thus completing the reaction cycle. Several rounds of ATP-dependent interactions between DnaJ, DnaK and GrpE are required for fully efficient folding. Also involved, together with DnaK and GrpE, in the DNA replication of plasmids through activation of initiation proteins.</text>
</comment>
<gene>
    <name evidence="11 15" type="primary">dnaJ</name>
    <name evidence="15" type="ORF">KDW03_08595</name>
</gene>
<dbReference type="GO" id="GO:0031072">
    <property type="term" value="F:heat shock protein binding"/>
    <property type="evidence" value="ECO:0007669"/>
    <property type="project" value="InterPro"/>
</dbReference>
<dbReference type="InterPro" id="IPR002939">
    <property type="entry name" value="DnaJ_C"/>
</dbReference>
<keyword evidence="2 11" id="KW-0479">Metal-binding</keyword>
<sequence>MAEKDYYHILGVPRNASQEEIKKAYRKLAMQYHPDKNSGNKEAEEKFKEITEAYEILSDPEKRKLYDQYGSAAFGQQGGFGGAGGFDFEDIFGTGGFEDIFESFFGGGTRRSRRGNVNRGGDIRADLTLELKDILEEKTLKIKVRRKEICEVCHGTGSRSGNQSTTCPTCGGTGAVRVAQGFFSISTTCPQCHGTGRVISDPCAACRGEGTVEKESIISIRVPAGIEDGMKLRVPGEGDMGRHNGPRGDLYVVIHVRNTTDFRREGSDLYGKVYISFPRAVFGGVVEVATLTGKKKISIPAGVQSGHMIRLRHEGLPDIRTGERGDLYFEVIVKIPKNPSFREKEILREYAKVIGEEI</sequence>
<protein>
    <recommendedName>
        <fullName evidence="10 11">Chaperone protein DnaJ</fullName>
    </recommendedName>
</protein>
<dbReference type="Pfam" id="PF01556">
    <property type="entry name" value="DnaJ_C"/>
    <property type="match status" value="1"/>
</dbReference>
<accession>A0AAX3BBS6</accession>
<evidence type="ECO:0000256" key="8">
    <source>
        <dbReference type="ARBA" id="ARBA00053423"/>
    </source>
</evidence>
<dbReference type="GO" id="GO:0016491">
    <property type="term" value="F:oxidoreductase activity"/>
    <property type="evidence" value="ECO:0007669"/>
    <property type="project" value="UniProtKB-KW"/>
</dbReference>
<comment type="subcellular location">
    <subcellularLocation>
        <location evidence="11">Cytoplasm</location>
    </subcellularLocation>
</comment>
<dbReference type="GO" id="GO:0009408">
    <property type="term" value="P:response to heat"/>
    <property type="evidence" value="ECO:0007669"/>
    <property type="project" value="InterPro"/>
</dbReference>
<feature type="binding site" evidence="11">
    <location>
        <position position="150"/>
    </location>
    <ligand>
        <name>Zn(2+)</name>
        <dbReference type="ChEBI" id="CHEBI:29105"/>
        <label>1</label>
    </ligand>
</feature>
<keyword evidence="1 11" id="KW-0235">DNA replication</keyword>
<dbReference type="EMBL" id="CP073355">
    <property type="protein sequence ID" value="URA09543.1"/>
    <property type="molecule type" value="Genomic_DNA"/>
</dbReference>
<feature type="repeat" description="CXXCXGXG motif" evidence="11">
    <location>
        <begin position="203"/>
        <end position="210"/>
    </location>
</feature>
<dbReference type="FunFam" id="1.10.287.110:FF:000034">
    <property type="entry name" value="Chaperone protein DnaJ"/>
    <property type="match status" value="1"/>
</dbReference>
<feature type="binding site" evidence="11">
    <location>
        <position position="203"/>
    </location>
    <ligand>
        <name>Zn(2+)</name>
        <dbReference type="ChEBI" id="CHEBI:29105"/>
        <label>1</label>
    </ligand>
</feature>
<keyword evidence="6 11" id="KW-0346">Stress response</keyword>
<evidence type="ECO:0000256" key="2">
    <source>
        <dbReference type="ARBA" id="ARBA00022723"/>
    </source>
</evidence>
<comment type="subunit">
    <text evidence="11">Homodimer.</text>
</comment>
<feature type="binding site" evidence="11">
    <location>
        <position position="192"/>
    </location>
    <ligand>
        <name>Zn(2+)</name>
        <dbReference type="ChEBI" id="CHEBI:29105"/>
        <label>2</label>
    </ligand>
</feature>
<feature type="domain" description="CR-type" evidence="14">
    <location>
        <begin position="137"/>
        <end position="215"/>
    </location>
</feature>
<feature type="zinc finger region" description="CR-type" evidence="12">
    <location>
        <begin position="137"/>
        <end position="215"/>
    </location>
</feature>
<feature type="domain" description="J" evidence="13">
    <location>
        <begin position="5"/>
        <end position="70"/>
    </location>
</feature>
<dbReference type="RefSeq" id="WP_271434675.1">
    <property type="nucleotide sequence ID" value="NZ_CP073355.1"/>
</dbReference>
<dbReference type="Proteomes" id="UP001056539">
    <property type="component" value="Chromosome"/>
</dbReference>
<feature type="binding site" evidence="11">
    <location>
        <position position="206"/>
    </location>
    <ligand>
        <name>Zn(2+)</name>
        <dbReference type="ChEBI" id="CHEBI:29105"/>
        <label>1</label>
    </ligand>
</feature>
<dbReference type="NCBIfam" id="NF008035">
    <property type="entry name" value="PRK10767.1"/>
    <property type="match status" value="1"/>
</dbReference>
<evidence type="ECO:0000259" key="13">
    <source>
        <dbReference type="PROSITE" id="PS50076"/>
    </source>
</evidence>
<keyword evidence="16" id="KW-1185">Reference proteome</keyword>
<feature type="repeat" description="CXXCXGXG motif" evidence="11">
    <location>
        <begin position="189"/>
        <end position="196"/>
    </location>
</feature>
<evidence type="ECO:0000256" key="6">
    <source>
        <dbReference type="ARBA" id="ARBA00023016"/>
    </source>
</evidence>
<dbReference type="GO" id="GO:0006260">
    <property type="term" value="P:DNA replication"/>
    <property type="evidence" value="ECO:0007669"/>
    <property type="project" value="UniProtKB-KW"/>
</dbReference>
<evidence type="ECO:0000256" key="10">
    <source>
        <dbReference type="ARBA" id="ARBA00067609"/>
    </source>
</evidence>
<dbReference type="PROSITE" id="PS50076">
    <property type="entry name" value="DNAJ_2"/>
    <property type="match status" value="1"/>
</dbReference>
<keyword evidence="7 11" id="KW-0143">Chaperone</keyword>
<keyword evidence="11" id="KW-0963">Cytoplasm</keyword>
<dbReference type="FunFam" id="2.10.230.10:FF:000002">
    <property type="entry name" value="Molecular chaperone DnaJ"/>
    <property type="match status" value="1"/>
</dbReference>
<dbReference type="PANTHER" id="PTHR43096">
    <property type="entry name" value="DNAJ HOMOLOG 1, MITOCHONDRIAL-RELATED"/>
    <property type="match status" value="1"/>
</dbReference>
<dbReference type="FunFam" id="2.60.260.20:FF:000005">
    <property type="entry name" value="Chaperone protein dnaJ 1, mitochondrial"/>
    <property type="match status" value="1"/>
</dbReference>
<dbReference type="CDD" id="cd10747">
    <property type="entry name" value="DnaJ_C"/>
    <property type="match status" value="1"/>
</dbReference>
<feature type="repeat" description="CXXCXGXG motif" evidence="11">
    <location>
        <begin position="167"/>
        <end position="174"/>
    </location>
</feature>
<dbReference type="GO" id="GO:0042026">
    <property type="term" value="P:protein refolding"/>
    <property type="evidence" value="ECO:0007669"/>
    <property type="project" value="TreeGrafter"/>
</dbReference>
<evidence type="ECO:0000256" key="7">
    <source>
        <dbReference type="ARBA" id="ARBA00023186"/>
    </source>
</evidence>
<dbReference type="KEGG" id="taqu:KDW03_08595"/>
<evidence type="ECO:0000256" key="3">
    <source>
        <dbReference type="ARBA" id="ARBA00022737"/>
    </source>
</evidence>
<dbReference type="GO" id="GO:0051082">
    <property type="term" value="F:unfolded protein binding"/>
    <property type="evidence" value="ECO:0007669"/>
    <property type="project" value="UniProtKB-UniRule"/>
</dbReference>
<evidence type="ECO:0000256" key="5">
    <source>
        <dbReference type="ARBA" id="ARBA00022833"/>
    </source>
</evidence>
<dbReference type="InterPro" id="IPR036410">
    <property type="entry name" value="HSP_DnaJ_Cys-rich_dom_sf"/>
</dbReference>
<evidence type="ECO:0000256" key="4">
    <source>
        <dbReference type="ARBA" id="ARBA00022771"/>
    </source>
</evidence>
<keyword evidence="15" id="KW-0560">Oxidoreductase</keyword>
<dbReference type="InterPro" id="IPR001623">
    <property type="entry name" value="DnaJ_domain"/>
</dbReference>
<proteinExistence type="inferred from homology"/>
<dbReference type="Gene3D" id="2.60.260.20">
    <property type="entry name" value="Urease metallochaperone UreE, N-terminal domain"/>
    <property type="match status" value="2"/>
</dbReference>
<dbReference type="GO" id="GO:0005524">
    <property type="term" value="F:ATP binding"/>
    <property type="evidence" value="ECO:0007669"/>
    <property type="project" value="InterPro"/>
</dbReference>
<dbReference type="PROSITE" id="PS51188">
    <property type="entry name" value="ZF_CR"/>
    <property type="match status" value="1"/>
</dbReference>
<dbReference type="InterPro" id="IPR008971">
    <property type="entry name" value="HSP40/DnaJ_pept-bd"/>
</dbReference>
<dbReference type="PANTHER" id="PTHR43096:SF52">
    <property type="entry name" value="DNAJ HOMOLOG 1, MITOCHONDRIAL-RELATED"/>
    <property type="match status" value="1"/>
</dbReference>
<feature type="binding site" evidence="11">
    <location>
        <position position="189"/>
    </location>
    <ligand>
        <name>Zn(2+)</name>
        <dbReference type="ChEBI" id="CHEBI:29105"/>
        <label>2</label>
    </ligand>
</feature>
<organism evidence="15 16">
    <name type="scientific">Thermospira aquatica</name>
    <dbReference type="NCBI Taxonomy" id="2828656"/>
    <lineage>
        <taxon>Bacteria</taxon>
        <taxon>Pseudomonadati</taxon>
        <taxon>Spirochaetota</taxon>
        <taxon>Spirochaetia</taxon>
        <taxon>Brevinematales</taxon>
        <taxon>Thermospiraceae</taxon>
        <taxon>Thermospira</taxon>
    </lineage>
</organism>
<evidence type="ECO:0000313" key="15">
    <source>
        <dbReference type="EMBL" id="URA09543.1"/>
    </source>
</evidence>
<dbReference type="CDD" id="cd10719">
    <property type="entry name" value="DnaJ_zf"/>
    <property type="match status" value="1"/>
</dbReference>
<comment type="domain">
    <text evidence="11">The J domain is necessary and sufficient to stimulate DnaK ATPase activity. Zinc center 1 plays an important role in the autonomous, DnaK-independent chaperone activity of DnaJ. Zinc center 2 is essential for interaction with DnaK and for DnaJ activity.</text>
</comment>
<dbReference type="PROSITE" id="PS00636">
    <property type="entry name" value="DNAJ_1"/>
    <property type="match status" value="1"/>
</dbReference>
<dbReference type="Gene3D" id="1.10.287.110">
    <property type="entry name" value="DnaJ domain"/>
    <property type="match status" value="1"/>
</dbReference>
<reference evidence="15" key="2">
    <citation type="submission" date="2022-06" db="EMBL/GenBank/DDBJ databases">
        <title>Thermospira aquatica gen. nov., sp. nov.</title>
        <authorList>
            <person name="Ben Ali Gam Z."/>
            <person name="Labat M."/>
        </authorList>
    </citation>
    <scope>NUCLEOTIDE SEQUENCE</scope>
    <source>
        <strain evidence="15">F1F22</strain>
    </source>
</reference>
<dbReference type="CDD" id="cd06257">
    <property type="entry name" value="DnaJ"/>
    <property type="match status" value="1"/>
</dbReference>
<keyword evidence="4 11" id="KW-0863">Zinc-finger</keyword>
<comment type="cofactor">
    <cofactor evidence="11">
        <name>Zn(2+)</name>
        <dbReference type="ChEBI" id="CHEBI:29105"/>
    </cofactor>
    <text evidence="11">Binds 2 Zn(2+) ions per monomer.</text>
</comment>
<evidence type="ECO:0000259" key="14">
    <source>
        <dbReference type="PROSITE" id="PS51188"/>
    </source>
</evidence>
<dbReference type="HAMAP" id="MF_01152">
    <property type="entry name" value="DnaJ"/>
    <property type="match status" value="1"/>
</dbReference>
<dbReference type="Gene3D" id="2.10.230.10">
    <property type="entry name" value="Heat shock protein DnaJ, cysteine-rich domain"/>
    <property type="match status" value="1"/>
</dbReference>
<dbReference type="InterPro" id="IPR018253">
    <property type="entry name" value="DnaJ_domain_CS"/>
</dbReference>
<dbReference type="InterPro" id="IPR001305">
    <property type="entry name" value="HSP_DnaJ_Cys-rich_dom"/>
</dbReference>
<dbReference type="GO" id="GO:0005737">
    <property type="term" value="C:cytoplasm"/>
    <property type="evidence" value="ECO:0007669"/>
    <property type="project" value="UniProtKB-SubCell"/>
</dbReference>
<dbReference type="AlphaFoldDB" id="A0AAX3BBS6"/>
<dbReference type="SUPFAM" id="SSF46565">
    <property type="entry name" value="Chaperone J-domain"/>
    <property type="match status" value="1"/>
</dbReference>
<dbReference type="InterPro" id="IPR012724">
    <property type="entry name" value="DnaJ"/>
</dbReference>
<keyword evidence="5 11" id="KW-0862">Zinc</keyword>
<dbReference type="SUPFAM" id="SSF57938">
    <property type="entry name" value="DnaJ/Hsp40 cysteine-rich domain"/>
    <property type="match status" value="1"/>
</dbReference>
<evidence type="ECO:0000256" key="11">
    <source>
        <dbReference type="HAMAP-Rule" id="MF_01152"/>
    </source>
</evidence>
<evidence type="ECO:0000256" key="9">
    <source>
        <dbReference type="ARBA" id="ARBA00061004"/>
    </source>
</evidence>
<evidence type="ECO:0000256" key="1">
    <source>
        <dbReference type="ARBA" id="ARBA00022705"/>
    </source>
</evidence>
<dbReference type="InterPro" id="IPR036869">
    <property type="entry name" value="J_dom_sf"/>
</dbReference>